<reference evidence="2" key="1">
    <citation type="submission" date="2024-10" db="EMBL/GenBank/DDBJ databases">
        <authorList>
            <person name="Ryan C."/>
        </authorList>
    </citation>
    <scope>NUCLEOTIDE SEQUENCE [LARGE SCALE GENOMIC DNA]</scope>
</reference>
<name>A0ABC9C9Z1_9POAL</name>
<sequence length="362" mass="39323">MSRRGQIPASPLQERQHPLALGDDGLVQPAPYHGREEQPGPRTRHERQRERRRHGPRQRRRPRPPAPPRRAGAPPLRHRARTVQREEGGHLPRPGLQRDVVEHDLVHDPRHEERREQSRGGAEAGAHGAVDAGAEHARDHEVPPPAPEVAEGGGQVGPVELRLELSAQQRSGERRGGGQEELEHQVHVRAVEGRHGPRREPRPVAPGGDERGEERRLGRVGEEESVREGAAGRRLLVVVVVVADLDGERGAGDEAGEREVGVERAVAGGEEEELEGAEPNEEEGGDGAEVDGGEGEGEEREEEEHRKERREAGDPGGQARGGEPRVGQGHGRRGRDRGEGGELGRHACLIAQPGACPSSVDQ</sequence>
<gene>
    <name evidence="2" type="ORF">URODEC1_LOCUS73254</name>
</gene>
<accession>A0ABC9C9Z1</accession>
<keyword evidence="3" id="KW-1185">Reference proteome</keyword>
<feature type="compositionally biased region" description="Acidic residues" evidence="1">
    <location>
        <begin position="269"/>
        <end position="302"/>
    </location>
</feature>
<protein>
    <submittedName>
        <fullName evidence="2">Uncharacterized protein</fullName>
    </submittedName>
</protein>
<organism evidence="2 3">
    <name type="scientific">Urochloa decumbens</name>
    <dbReference type="NCBI Taxonomy" id="240449"/>
    <lineage>
        <taxon>Eukaryota</taxon>
        <taxon>Viridiplantae</taxon>
        <taxon>Streptophyta</taxon>
        <taxon>Embryophyta</taxon>
        <taxon>Tracheophyta</taxon>
        <taxon>Spermatophyta</taxon>
        <taxon>Magnoliopsida</taxon>
        <taxon>Liliopsida</taxon>
        <taxon>Poales</taxon>
        <taxon>Poaceae</taxon>
        <taxon>PACMAD clade</taxon>
        <taxon>Panicoideae</taxon>
        <taxon>Panicodae</taxon>
        <taxon>Paniceae</taxon>
        <taxon>Melinidinae</taxon>
        <taxon>Urochloa</taxon>
    </lineage>
</organism>
<feature type="compositionally biased region" description="Basic and acidic residues" evidence="1">
    <location>
        <begin position="171"/>
        <end position="231"/>
    </location>
</feature>
<feature type="compositionally biased region" description="Basic and acidic residues" evidence="1">
    <location>
        <begin position="133"/>
        <end position="142"/>
    </location>
</feature>
<feature type="region of interest" description="Disordered" evidence="1">
    <location>
        <begin position="247"/>
        <end position="362"/>
    </location>
</feature>
<dbReference type="Proteomes" id="UP001497457">
    <property type="component" value="Chromosome 29rd"/>
</dbReference>
<evidence type="ECO:0000256" key="1">
    <source>
        <dbReference type="SAM" id="MobiDB-lite"/>
    </source>
</evidence>
<evidence type="ECO:0000313" key="3">
    <source>
        <dbReference type="Proteomes" id="UP001497457"/>
    </source>
</evidence>
<evidence type="ECO:0000313" key="2">
    <source>
        <dbReference type="EMBL" id="CAL5016513.1"/>
    </source>
</evidence>
<dbReference type="AlphaFoldDB" id="A0ABC9C9Z1"/>
<feature type="compositionally biased region" description="Basic and acidic residues" evidence="1">
    <location>
        <begin position="99"/>
        <end position="118"/>
    </location>
</feature>
<feature type="compositionally biased region" description="Basic residues" evidence="1">
    <location>
        <begin position="42"/>
        <end position="63"/>
    </location>
</feature>
<dbReference type="EMBL" id="OZ075139">
    <property type="protein sequence ID" value="CAL5016513.1"/>
    <property type="molecule type" value="Genomic_DNA"/>
</dbReference>
<feature type="region of interest" description="Disordered" evidence="1">
    <location>
        <begin position="1"/>
        <end position="233"/>
    </location>
</feature>
<feature type="compositionally biased region" description="Basic and acidic residues" evidence="1">
    <location>
        <begin position="303"/>
        <end position="313"/>
    </location>
</feature>
<proteinExistence type="predicted"/>
<feature type="compositionally biased region" description="Basic and acidic residues" evidence="1">
    <location>
        <begin position="336"/>
        <end position="345"/>
    </location>
</feature>
<feature type="compositionally biased region" description="Basic and acidic residues" evidence="1">
    <location>
        <begin position="247"/>
        <end position="262"/>
    </location>
</feature>